<feature type="transmembrane region" description="Helical" evidence="1">
    <location>
        <begin position="59"/>
        <end position="77"/>
    </location>
</feature>
<dbReference type="InterPro" id="IPR025338">
    <property type="entry name" value="DUF4244"/>
</dbReference>
<accession>A0A7W3IRN4</accession>
<evidence type="ECO:0000313" key="3">
    <source>
        <dbReference type="Proteomes" id="UP000523079"/>
    </source>
</evidence>
<reference evidence="2 3" key="1">
    <citation type="submission" date="2020-07" db="EMBL/GenBank/DDBJ databases">
        <title>Sequencing the genomes of 1000 actinobacteria strains.</title>
        <authorList>
            <person name="Klenk H.-P."/>
        </authorList>
    </citation>
    <scope>NUCLEOTIDE SEQUENCE [LARGE SCALE GENOMIC DNA]</scope>
    <source>
        <strain evidence="2 3">DSM 100723</strain>
    </source>
</reference>
<comment type="caution">
    <text evidence="2">The sequence shown here is derived from an EMBL/GenBank/DDBJ whole genome shotgun (WGS) entry which is preliminary data.</text>
</comment>
<protein>
    <recommendedName>
        <fullName evidence="4">DUF4244 domain-containing protein</fullName>
    </recommendedName>
</protein>
<evidence type="ECO:0000313" key="2">
    <source>
        <dbReference type="EMBL" id="MBA8794004.1"/>
    </source>
</evidence>
<dbReference type="EMBL" id="JACGWT010000002">
    <property type="protein sequence ID" value="MBA8794004.1"/>
    <property type="molecule type" value="Genomic_DNA"/>
</dbReference>
<name>A0A7W3IRN4_9ACTN</name>
<gene>
    <name evidence="2" type="ORF">FHX74_001609</name>
</gene>
<organism evidence="2 3">
    <name type="scientific">Microlunatus kandeliicorticis</name>
    <dbReference type="NCBI Taxonomy" id="1759536"/>
    <lineage>
        <taxon>Bacteria</taxon>
        <taxon>Bacillati</taxon>
        <taxon>Actinomycetota</taxon>
        <taxon>Actinomycetes</taxon>
        <taxon>Propionibacteriales</taxon>
        <taxon>Propionibacteriaceae</taxon>
        <taxon>Microlunatus</taxon>
    </lineage>
</organism>
<dbReference type="Pfam" id="PF14029">
    <property type="entry name" value="DUF4244"/>
    <property type="match status" value="1"/>
</dbReference>
<dbReference type="Proteomes" id="UP000523079">
    <property type="component" value="Unassembled WGS sequence"/>
</dbReference>
<keyword evidence="1" id="KW-0472">Membrane</keyword>
<dbReference type="AlphaFoldDB" id="A0A7W3IRN4"/>
<proteinExistence type="predicted"/>
<evidence type="ECO:0008006" key="4">
    <source>
        <dbReference type="Google" id="ProtNLM"/>
    </source>
</evidence>
<dbReference type="RefSeq" id="WP_182559533.1">
    <property type="nucleotide sequence ID" value="NZ_JACGWT010000002.1"/>
</dbReference>
<keyword evidence="1" id="KW-1133">Transmembrane helix</keyword>
<keyword evidence="3" id="KW-1185">Reference proteome</keyword>
<keyword evidence="1" id="KW-0812">Transmembrane</keyword>
<sequence>MSTLITTGAVATDAATETPRLPAVELPLAQRMVIGCLAAVIGLGRPLARDQRGITTVEYVIGIVAGITIVGVLVLALSNPSVQHALVGLIEHLFGMGADPAKQVKKG</sequence>
<evidence type="ECO:0000256" key="1">
    <source>
        <dbReference type="SAM" id="Phobius"/>
    </source>
</evidence>